<name>A0ABR0EXI6_ZASCE</name>
<proteinExistence type="predicted"/>
<dbReference type="InterPro" id="IPR024079">
    <property type="entry name" value="MetalloPept_cat_dom_sf"/>
</dbReference>
<feature type="chain" id="PRO_5046383708" description="Lysine-specific metallo-endopeptidase domain-containing protein" evidence="1">
    <location>
        <begin position="23"/>
        <end position="349"/>
    </location>
</feature>
<evidence type="ECO:0000313" key="3">
    <source>
        <dbReference type="Proteomes" id="UP001305779"/>
    </source>
</evidence>
<reference evidence="2 3" key="1">
    <citation type="journal article" date="2023" name="G3 (Bethesda)">
        <title>A chromosome-level genome assembly of Zasmidium syzygii isolated from banana leaves.</title>
        <authorList>
            <person name="van Westerhoven A.C."/>
            <person name="Mehrabi R."/>
            <person name="Talebi R."/>
            <person name="Steentjes M.B.F."/>
            <person name="Corcolon B."/>
            <person name="Chong P.A."/>
            <person name="Kema G.H.J."/>
            <person name="Seidl M.F."/>
        </authorList>
    </citation>
    <scope>NUCLEOTIDE SEQUENCE [LARGE SCALE GENOMIC DNA]</scope>
    <source>
        <strain evidence="2 3">P124</strain>
    </source>
</reference>
<keyword evidence="1" id="KW-0732">Signal</keyword>
<comment type="caution">
    <text evidence="2">The sequence shown here is derived from an EMBL/GenBank/DDBJ whole genome shotgun (WGS) entry which is preliminary data.</text>
</comment>
<dbReference type="Proteomes" id="UP001305779">
    <property type="component" value="Unassembled WGS sequence"/>
</dbReference>
<evidence type="ECO:0008006" key="4">
    <source>
        <dbReference type="Google" id="ProtNLM"/>
    </source>
</evidence>
<evidence type="ECO:0000313" key="2">
    <source>
        <dbReference type="EMBL" id="KAK4505871.1"/>
    </source>
</evidence>
<accession>A0ABR0EXI6</accession>
<feature type="signal peptide" evidence="1">
    <location>
        <begin position="1"/>
        <end position="22"/>
    </location>
</feature>
<dbReference type="Gene3D" id="3.40.390.10">
    <property type="entry name" value="Collagenase (Catalytic Domain)"/>
    <property type="match status" value="1"/>
</dbReference>
<organism evidence="2 3">
    <name type="scientific">Zasmidium cellare</name>
    <name type="common">Wine cellar mold</name>
    <name type="synonym">Racodium cellare</name>
    <dbReference type="NCBI Taxonomy" id="395010"/>
    <lineage>
        <taxon>Eukaryota</taxon>
        <taxon>Fungi</taxon>
        <taxon>Dikarya</taxon>
        <taxon>Ascomycota</taxon>
        <taxon>Pezizomycotina</taxon>
        <taxon>Dothideomycetes</taxon>
        <taxon>Dothideomycetidae</taxon>
        <taxon>Mycosphaerellales</taxon>
        <taxon>Mycosphaerellaceae</taxon>
        <taxon>Zasmidium</taxon>
    </lineage>
</organism>
<gene>
    <name evidence="2" type="ORF">PRZ48_003836</name>
</gene>
<sequence>MLFRLLQQTTVIALIHFAHVQAADPSLTDLFTVDGSCDENILQGMITDARTLLASGQTGIDDLLTSKTFVKTSTRNYMSNAYNVGFTTKYLRRVGGSYGQQDKDMLNEAKAALSSVQSLLSGQQVTTRAGQSQLGPNNAFITCSDTGYARTTNAQDIDPSLPDGSTVKSTYQTLRDYVFVYPGIKDSKGRQRRVINPQSNPGICANGAIALTQSNPGNVDNEPMIQIILCPRYFNPNFPNTNLNVSPKSGGDYIGDYRFAAGGLIHELLHVAYPGLPFSDRTFQDTKNGNKLISSYGPGDIYSIATRPEGDLVPNFGDVTTLNLPDAYRLFCDMCQFPNVKWFMTRNGA</sequence>
<protein>
    <recommendedName>
        <fullName evidence="4">Lysine-specific metallo-endopeptidase domain-containing protein</fullName>
    </recommendedName>
</protein>
<keyword evidence="3" id="KW-1185">Reference proteome</keyword>
<dbReference type="EMBL" id="JAXOVC010000002">
    <property type="protein sequence ID" value="KAK4505871.1"/>
    <property type="molecule type" value="Genomic_DNA"/>
</dbReference>
<evidence type="ECO:0000256" key="1">
    <source>
        <dbReference type="SAM" id="SignalP"/>
    </source>
</evidence>